<dbReference type="OrthoDB" id="9815072at2"/>
<comment type="caution">
    <text evidence="2">The sequence shown here is derived from an EMBL/GenBank/DDBJ whole genome shotgun (WGS) entry which is preliminary data.</text>
</comment>
<dbReference type="AlphaFoldDB" id="A0A502G1J3"/>
<dbReference type="EMBL" id="RCZP01000013">
    <property type="protein sequence ID" value="TPG55481.1"/>
    <property type="molecule type" value="Genomic_DNA"/>
</dbReference>
<feature type="domain" description="DUF3644" evidence="1">
    <location>
        <begin position="99"/>
        <end position="279"/>
    </location>
</feature>
<accession>A0A502G1J3</accession>
<dbReference type="Proteomes" id="UP000317078">
    <property type="component" value="Unassembled WGS sequence"/>
</dbReference>
<evidence type="ECO:0000259" key="1">
    <source>
        <dbReference type="Pfam" id="PF12358"/>
    </source>
</evidence>
<keyword evidence="3" id="KW-1185">Reference proteome</keyword>
<dbReference type="Pfam" id="PF12358">
    <property type="entry name" value="DUF3644"/>
    <property type="match status" value="1"/>
</dbReference>
<dbReference type="InterPro" id="IPR022104">
    <property type="entry name" value="DUF3644"/>
</dbReference>
<organism evidence="2 3">
    <name type="scientific">Muricoccus nepalensis</name>
    <dbReference type="NCBI Taxonomy" id="1854500"/>
    <lineage>
        <taxon>Bacteria</taxon>
        <taxon>Pseudomonadati</taxon>
        <taxon>Pseudomonadota</taxon>
        <taxon>Alphaproteobacteria</taxon>
        <taxon>Acetobacterales</taxon>
        <taxon>Roseomonadaceae</taxon>
        <taxon>Muricoccus</taxon>
    </lineage>
</organism>
<sequence length="414" mass="47962">MSSTMNTPGRQRRSRRENKLATLEIGLVKAMIHEGMPDQEIQAYFTRPGRTINHGRFKEIRDGKRHASVGRASASALREFLNAWPEYQTVTGLHPRDDELLVKAREAMLAAVRQYNAPGVNFRSECFIVLAVIAWTYLLHWLYRRDDIDIRYRDASGKVKTTVGGAEKHWELEECLRHAACPIDEPTKANLRFLIGIRHEIEHQMTQRIDHLLGAKIQACVLNFNKTLKELVRPRVGLDQEATFAIQLAGMMREQRDILLKDTGLPKHILTAMETLEDSLPEEVRQDPAFAWRVMLVQKTTNSKGRADEVVEFVPIGSPLQEEISRIALKETDKPKLRPGMIVDEMKSLGFKRFTMDSHTRLVRERDARDPKKAFGTFVGGKEWWWYHHWRDEVRKHCEQFPERYRSSPQPPKP</sequence>
<evidence type="ECO:0000313" key="2">
    <source>
        <dbReference type="EMBL" id="TPG55481.1"/>
    </source>
</evidence>
<protein>
    <submittedName>
        <fullName evidence="2">DUF3644 domain-containing protein</fullName>
    </submittedName>
</protein>
<proteinExistence type="predicted"/>
<gene>
    <name evidence="2" type="ORF">EAH89_14615</name>
</gene>
<reference evidence="2 3" key="1">
    <citation type="journal article" date="2019" name="Environ. Microbiol.">
        <title>Species interactions and distinct microbial communities in high Arctic permafrost affected cryosols are associated with the CH4 and CO2 gas fluxes.</title>
        <authorList>
            <person name="Altshuler I."/>
            <person name="Hamel J."/>
            <person name="Turney S."/>
            <person name="Magnuson E."/>
            <person name="Levesque R."/>
            <person name="Greer C."/>
            <person name="Whyte L.G."/>
        </authorList>
    </citation>
    <scope>NUCLEOTIDE SEQUENCE [LARGE SCALE GENOMIC DNA]</scope>
    <source>
        <strain evidence="2 3">S9.3B</strain>
    </source>
</reference>
<dbReference type="RefSeq" id="WP_140884430.1">
    <property type="nucleotide sequence ID" value="NZ_RCZP01000013.1"/>
</dbReference>
<evidence type="ECO:0000313" key="3">
    <source>
        <dbReference type="Proteomes" id="UP000317078"/>
    </source>
</evidence>
<name>A0A502G1J3_9PROT</name>